<keyword evidence="10" id="KW-1015">Disulfide bond</keyword>
<dbReference type="SUPFAM" id="SSF53187">
    <property type="entry name" value="Zn-dependent exopeptidases"/>
    <property type="match status" value="1"/>
</dbReference>
<dbReference type="GO" id="GO:0005615">
    <property type="term" value="C:extracellular space"/>
    <property type="evidence" value="ECO:0007669"/>
    <property type="project" value="TreeGrafter"/>
</dbReference>
<dbReference type="InterPro" id="IPR057246">
    <property type="entry name" value="CARBOXYPEPT_ZN_1"/>
</dbReference>
<evidence type="ECO:0000256" key="7">
    <source>
        <dbReference type="ARBA" id="ARBA00022801"/>
    </source>
</evidence>
<proteinExistence type="inferred from homology"/>
<feature type="active site" description="Proton donor/acceptor" evidence="11">
    <location>
        <position position="498"/>
    </location>
</feature>
<keyword evidence="8" id="KW-0862">Zinc</keyword>
<dbReference type="InterPro" id="IPR000834">
    <property type="entry name" value="Peptidase_M14"/>
</dbReference>
<gene>
    <name evidence="14" type="ORF">PIBRA_LOCUS11514</name>
</gene>
<evidence type="ECO:0000256" key="5">
    <source>
        <dbReference type="ARBA" id="ARBA00022723"/>
    </source>
</evidence>
<keyword evidence="7" id="KW-0378">Hydrolase</keyword>
<evidence type="ECO:0000256" key="2">
    <source>
        <dbReference type="ARBA" id="ARBA00005988"/>
    </source>
</evidence>
<keyword evidence="3" id="KW-0121">Carboxypeptidase</keyword>
<dbReference type="GO" id="GO:0006508">
    <property type="term" value="P:proteolysis"/>
    <property type="evidence" value="ECO:0007669"/>
    <property type="project" value="UniProtKB-KW"/>
</dbReference>
<evidence type="ECO:0000256" key="4">
    <source>
        <dbReference type="ARBA" id="ARBA00022670"/>
    </source>
</evidence>
<dbReference type="SUPFAM" id="SSF54897">
    <property type="entry name" value="Protease propeptides/inhibitors"/>
    <property type="match status" value="1"/>
</dbReference>
<evidence type="ECO:0000256" key="8">
    <source>
        <dbReference type="ARBA" id="ARBA00022833"/>
    </source>
</evidence>
<dbReference type="PROSITE" id="PS52035">
    <property type="entry name" value="PEPTIDASE_M14"/>
    <property type="match status" value="1"/>
</dbReference>
<keyword evidence="6 12" id="KW-0732">Signal</keyword>
<dbReference type="Proteomes" id="UP001152562">
    <property type="component" value="Unassembled WGS sequence"/>
</dbReference>
<comment type="cofactor">
    <cofactor evidence="1">
        <name>Zn(2+)</name>
        <dbReference type="ChEBI" id="CHEBI:29105"/>
    </cofactor>
</comment>
<keyword evidence="9" id="KW-0482">Metalloprotease</keyword>
<feature type="chain" id="PRO_5040178273" description="Peptidase M14 domain-containing protein" evidence="12">
    <location>
        <begin position="20"/>
        <end position="535"/>
    </location>
</feature>
<reference evidence="14" key="1">
    <citation type="submission" date="2022-05" db="EMBL/GenBank/DDBJ databases">
        <authorList>
            <person name="Okamura Y."/>
        </authorList>
    </citation>
    <scope>NUCLEOTIDE SEQUENCE</scope>
</reference>
<dbReference type="Gene3D" id="3.30.70.340">
    <property type="entry name" value="Metallocarboxypeptidase-like"/>
    <property type="match status" value="1"/>
</dbReference>
<dbReference type="InterPro" id="IPR003146">
    <property type="entry name" value="M14A_act_pep"/>
</dbReference>
<dbReference type="AlphaFoldDB" id="A0A9P0XIB1"/>
<dbReference type="Gene3D" id="3.40.630.10">
    <property type="entry name" value="Zn peptidases"/>
    <property type="match status" value="1"/>
</dbReference>
<keyword evidence="15" id="KW-1185">Reference proteome</keyword>
<dbReference type="GO" id="GO:0008270">
    <property type="term" value="F:zinc ion binding"/>
    <property type="evidence" value="ECO:0007669"/>
    <property type="project" value="InterPro"/>
</dbReference>
<evidence type="ECO:0000256" key="12">
    <source>
        <dbReference type="SAM" id="SignalP"/>
    </source>
</evidence>
<dbReference type="SMART" id="SM00631">
    <property type="entry name" value="Zn_pept"/>
    <property type="match status" value="1"/>
</dbReference>
<evidence type="ECO:0000313" key="15">
    <source>
        <dbReference type="Proteomes" id="UP001152562"/>
    </source>
</evidence>
<evidence type="ECO:0000256" key="9">
    <source>
        <dbReference type="ARBA" id="ARBA00023049"/>
    </source>
</evidence>
<sequence length="535" mass="60667">MELLYRSVAFLAVTTAVFATPLLNELPPGKEWPERLSVKQPYEPEETTQSPEYYSTFSSDLSFNEKPSEHINEVLPALNEKVENIDAADRSTSPGTNVEKSETINENLPQVNEKADQKRETNESLKDVLGVAKDAEKENKVNYSGAQVWKVSTEKSGVRTVLGRLRRRNLIATWSGNHSYVDVFVKPHAVENVTRAFKRENIEYDVIIDDLQKRIDEENPPLDQNEIELQDRRGHRMTWKQYHRLEDIHGFLDYLAKTYSAIISVRSIGKSFEGRDLKVLRISNGRPSNKAVFIDGGIHAREWISPATVTYFINQFAENFDEEEDDIRNIDWYFLPVVNPDGYEYTHTADRLWRKNRKPAVGRQCAGTDLNRNFGYRWGGKGASANPCSDIFRGNRMFSEPESKALSDFIKNTAANFTAYLTYHSYGQYILYPWGYDNVVPPDHQSLDEVGKSMADAIKETGGSKYTVGSSSGVLYPASGGSDDWAKGQGIKYSFTIELSDKGRYGFILPTSHIEPVAKESLAGLRVLARYVNKY</sequence>
<organism evidence="14 15">
    <name type="scientific">Pieris brassicae</name>
    <name type="common">White butterfly</name>
    <name type="synonym">Large white butterfly</name>
    <dbReference type="NCBI Taxonomy" id="7116"/>
    <lineage>
        <taxon>Eukaryota</taxon>
        <taxon>Metazoa</taxon>
        <taxon>Ecdysozoa</taxon>
        <taxon>Arthropoda</taxon>
        <taxon>Hexapoda</taxon>
        <taxon>Insecta</taxon>
        <taxon>Pterygota</taxon>
        <taxon>Neoptera</taxon>
        <taxon>Endopterygota</taxon>
        <taxon>Lepidoptera</taxon>
        <taxon>Glossata</taxon>
        <taxon>Ditrysia</taxon>
        <taxon>Papilionoidea</taxon>
        <taxon>Pieridae</taxon>
        <taxon>Pierinae</taxon>
        <taxon>Pieris</taxon>
    </lineage>
</organism>
<keyword evidence="5" id="KW-0479">Metal-binding</keyword>
<evidence type="ECO:0000313" key="14">
    <source>
        <dbReference type="EMBL" id="CAH4035447.1"/>
    </source>
</evidence>
<evidence type="ECO:0000256" key="3">
    <source>
        <dbReference type="ARBA" id="ARBA00022645"/>
    </source>
</evidence>
<feature type="domain" description="Peptidase M14" evidence="13">
    <location>
        <begin position="241"/>
        <end position="532"/>
    </location>
</feature>
<comment type="caution">
    <text evidence="14">The sequence shown here is derived from an EMBL/GenBank/DDBJ whole genome shotgun (WGS) entry which is preliminary data.</text>
</comment>
<dbReference type="PANTHER" id="PTHR11705">
    <property type="entry name" value="PROTEASE FAMILY M14 CARBOXYPEPTIDASE A,B"/>
    <property type="match status" value="1"/>
</dbReference>
<evidence type="ECO:0000259" key="13">
    <source>
        <dbReference type="PROSITE" id="PS52035"/>
    </source>
</evidence>
<dbReference type="PANTHER" id="PTHR11705:SF91">
    <property type="entry name" value="FI01817P-RELATED"/>
    <property type="match status" value="1"/>
</dbReference>
<dbReference type="PROSITE" id="PS00132">
    <property type="entry name" value="CARBOXYPEPT_ZN_1"/>
    <property type="match status" value="1"/>
</dbReference>
<name>A0A9P0XIB1_PIEBR</name>
<comment type="similarity">
    <text evidence="2 11">Belongs to the peptidase M14 family.</text>
</comment>
<dbReference type="OrthoDB" id="3626597at2759"/>
<dbReference type="EMBL" id="CALOZG010000042">
    <property type="protein sequence ID" value="CAH4035447.1"/>
    <property type="molecule type" value="Genomic_DNA"/>
</dbReference>
<accession>A0A9P0XIB1</accession>
<evidence type="ECO:0000256" key="6">
    <source>
        <dbReference type="ARBA" id="ARBA00022729"/>
    </source>
</evidence>
<protein>
    <recommendedName>
        <fullName evidence="13">Peptidase M14 domain-containing protein</fullName>
    </recommendedName>
</protein>
<evidence type="ECO:0000256" key="10">
    <source>
        <dbReference type="ARBA" id="ARBA00023157"/>
    </source>
</evidence>
<dbReference type="GO" id="GO:0004181">
    <property type="term" value="F:metallocarboxypeptidase activity"/>
    <property type="evidence" value="ECO:0007669"/>
    <property type="project" value="InterPro"/>
</dbReference>
<dbReference type="CDD" id="cd03860">
    <property type="entry name" value="M14_CP_A-B_like"/>
    <property type="match status" value="1"/>
</dbReference>
<dbReference type="InterPro" id="IPR036990">
    <property type="entry name" value="M14A-like_propep"/>
</dbReference>
<dbReference type="FunFam" id="3.40.630.10:FF:000001">
    <property type="entry name" value="Carboxypeptidase B"/>
    <property type="match status" value="1"/>
</dbReference>
<keyword evidence="4" id="KW-0645">Protease</keyword>
<feature type="signal peptide" evidence="12">
    <location>
        <begin position="1"/>
        <end position="19"/>
    </location>
</feature>
<evidence type="ECO:0000256" key="11">
    <source>
        <dbReference type="PROSITE-ProRule" id="PRU01379"/>
    </source>
</evidence>
<dbReference type="Pfam" id="PF02244">
    <property type="entry name" value="Propep_M14"/>
    <property type="match status" value="1"/>
</dbReference>
<dbReference type="Pfam" id="PF00246">
    <property type="entry name" value="Peptidase_M14"/>
    <property type="match status" value="1"/>
</dbReference>
<dbReference type="PRINTS" id="PR00765">
    <property type="entry name" value="CRBOXYPTASEA"/>
</dbReference>
<evidence type="ECO:0000256" key="1">
    <source>
        <dbReference type="ARBA" id="ARBA00001947"/>
    </source>
</evidence>